<dbReference type="InterPro" id="IPR050074">
    <property type="entry name" value="DHO_dehydrogenase"/>
</dbReference>
<dbReference type="PANTHER" id="PTHR48109">
    <property type="entry name" value="DIHYDROOROTATE DEHYDROGENASE (QUINONE), MITOCHONDRIAL-RELATED"/>
    <property type="match status" value="1"/>
</dbReference>
<evidence type="ECO:0000256" key="4">
    <source>
        <dbReference type="ARBA" id="ARBA00022643"/>
    </source>
</evidence>
<dbReference type="InterPro" id="IPR013785">
    <property type="entry name" value="Aldolase_TIM"/>
</dbReference>
<protein>
    <submittedName>
        <fullName evidence="8">tRNA-dihydrouridine synthase</fullName>
    </submittedName>
</protein>
<dbReference type="InterPro" id="IPR005720">
    <property type="entry name" value="Dihydroorotate_DH_cat"/>
</dbReference>
<keyword evidence="5" id="KW-0665">Pyrimidine biosynthesis</keyword>
<accession>A0A930UYG4</accession>
<dbReference type="Pfam" id="PF01180">
    <property type="entry name" value="DHO_dh"/>
    <property type="match status" value="1"/>
</dbReference>
<dbReference type="Gene3D" id="3.20.20.70">
    <property type="entry name" value="Aldolase class I"/>
    <property type="match status" value="1"/>
</dbReference>
<dbReference type="PIRSF" id="PIRSF000164">
    <property type="entry name" value="DHO_oxidase"/>
    <property type="match status" value="1"/>
</dbReference>
<name>A0A930UYG4_9ACTN</name>
<dbReference type="EMBL" id="JADIVZ010000009">
    <property type="protein sequence ID" value="MBF4163188.1"/>
    <property type="molecule type" value="Genomic_DNA"/>
</dbReference>
<dbReference type="Proteomes" id="UP000656804">
    <property type="component" value="Unassembled WGS sequence"/>
</dbReference>
<evidence type="ECO:0000256" key="1">
    <source>
        <dbReference type="ARBA" id="ARBA00001917"/>
    </source>
</evidence>
<comment type="caution">
    <text evidence="8">The sequence shown here is derived from an EMBL/GenBank/DDBJ whole genome shotgun (WGS) entry which is preliminary data.</text>
</comment>
<proteinExistence type="predicted"/>
<sequence>MRTSLAGLTLASPVLVASGCGGTGPELAAFGPLSAYGTFTTRSITLDPRPGAAGPRLAESPSGLVHATGLPNPGIDGFLATELPWLVQSGAKVVVSVVGRSLGELAELARRLGRTPGVAAVEINLATPDPVSNGVLELREPQHLGGAVAAVARELPRGVPVLAKLRADPVRVVESARIVAEAGAGAVVVGGALPAALPDGRPAGLSGPAIAPLALRCVREVALALREADTEVDVVGCGGVHTGGDVRAFLDAGAVAVAVGSALFHDPTTAARLAAELTDIPADTAGGTPADHLGGEER</sequence>
<dbReference type="GO" id="GO:0006222">
    <property type="term" value="P:UMP biosynthetic process"/>
    <property type="evidence" value="ECO:0007669"/>
    <property type="project" value="InterPro"/>
</dbReference>
<evidence type="ECO:0000259" key="7">
    <source>
        <dbReference type="Pfam" id="PF01180"/>
    </source>
</evidence>
<evidence type="ECO:0000256" key="5">
    <source>
        <dbReference type="ARBA" id="ARBA00022975"/>
    </source>
</evidence>
<dbReference type="PROSITE" id="PS00912">
    <property type="entry name" value="DHODEHASE_2"/>
    <property type="match status" value="1"/>
</dbReference>
<reference evidence="8" key="1">
    <citation type="submission" date="2020-11" db="EMBL/GenBank/DDBJ databases">
        <title>Nocardioides sp. CBS4Y-1, whole genome shotgun sequence.</title>
        <authorList>
            <person name="Tuo L."/>
        </authorList>
    </citation>
    <scope>NUCLEOTIDE SEQUENCE</scope>
    <source>
        <strain evidence="8">CBS4Y-1</strain>
    </source>
</reference>
<evidence type="ECO:0000256" key="3">
    <source>
        <dbReference type="ARBA" id="ARBA00022630"/>
    </source>
</evidence>
<keyword evidence="9" id="KW-1185">Reference proteome</keyword>
<keyword evidence="6" id="KW-0560">Oxidoreductase</keyword>
<gene>
    <name evidence="8" type="ORF">ISG29_15950</name>
</gene>
<dbReference type="GO" id="GO:0006207">
    <property type="term" value="P:'de novo' pyrimidine nucleobase biosynthetic process"/>
    <property type="evidence" value="ECO:0007669"/>
    <property type="project" value="InterPro"/>
</dbReference>
<keyword evidence="4" id="KW-0288">FMN</keyword>
<dbReference type="GO" id="GO:0005737">
    <property type="term" value="C:cytoplasm"/>
    <property type="evidence" value="ECO:0007669"/>
    <property type="project" value="InterPro"/>
</dbReference>
<evidence type="ECO:0000256" key="6">
    <source>
        <dbReference type="ARBA" id="ARBA00023002"/>
    </source>
</evidence>
<organism evidence="8 9">
    <name type="scientific">Nocardioides acrostichi</name>
    <dbReference type="NCBI Taxonomy" id="2784339"/>
    <lineage>
        <taxon>Bacteria</taxon>
        <taxon>Bacillati</taxon>
        <taxon>Actinomycetota</taxon>
        <taxon>Actinomycetes</taxon>
        <taxon>Propionibacteriales</taxon>
        <taxon>Nocardioidaceae</taxon>
        <taxon>Nocardioides</taxon>
    </lineage>
</organism>
<dbReference type="InterPro" id="IPR012135">
    <property type="entry name" value="Dihydroorotate_DH_1_2"/>
</dbReference>
<feature type="domain" description="Dihydroorotate dehydrogenase catalytic" evidence="7">
    <location>
        <begin position="2"/>
        <end position="279"/>
    </location>
</feature>
<evidence type="ECO:0000313" key="8">
    <source>
        <dbReference type="EMBL" id="MBF4163188.1"/>
    </source>
</evidence>
<dbReference type="GO" id="GO:0004152">
    <property type="term" value="F:dihydroorotate dehydrogenase activity"/>
    <property type="evidence" value="ECO:0007669"/>
    <property type="project" value="InterPro"/>
</dbReference>
<dbReference type="RefSeq" id="WP_194504434.1">
    <property type="nucleotide sequence ID" value="NZ_JADIVZ010000009.1"/>
</dbReference>
<dbReference type="AlphaFoldDB" id="A0A930UYG4"/>
<evidence type="ECO:0000256" key="2">
    <source>
        <dbReference type="ARBA" id="ARBA00004725"/>
    </source>
</evidence>
<dbReference type="PANTHER" id="PTHR48109:SF1">
    <property type="entry name" value="DIHYDROOROTATE DEHYDROGENASE (FUMARATE)"/>
    <property type="match status" value="1"/>
</dbReference>
<comment type="pathway">
    <text evidence="2">Pyrimidine metabolism; UMP biosynthesis via de novo pathway.</text>
</comment>
<dbReference type="InterPro" id="IPR001295">
    <property type="entry name" value="Dihydroorotate_DH_CS"/>
</dbReference>
<dbReference type="SUPFAM" id="SSF51395">
    <property type="entry name" value="FMN-linked oxidoreductases"/>
    <property type="match status" value="1"/>
</dbReference>
<comment type="cofactor">
    <cofactor evidence="1">
        <name>FMN</name>
        <dbReference type="ChEBI" id="CHEBI:58210"/>
    </cofactor>
</comment>
<evidence type="ECO:0000313" key="9">
    <source>
        <dbReference type="Proteomes" id="UP000656804"/>
    </source>
</evidence>
<keyword evidence="3" id="KW-0285">Flavoprotein</keyword>
<dbReference type="PROSITE" id="PS51257">
    <property type="entry name" value="PROKAR_LIPOPROTEIN"/>
    <property type="match status" value="1"/>
</dbReference>